<dbReference type="AlphaFoldDB" id="A0A3P7LMT6"/>
<keyword evidence="2 3" id="KW-0648">Protein biosynthesis</keyword>
<keyword evidence="5" id="KW-1185">Reference proteome</keyword>
<evidence type="ECO:0000256" key="1">
    <source>
        <dbReference type="ARBA" id="ARBA00022540"/>
    </source>
</evidence>
<dbReference type="GO" id="GO:0042256">
    <property type="term" value="P:cytosolic ribosome assembly"/>
    <property type="evidence" value="ECO:0007669"/>
    <property type="project" value="UniProtKB-UniRule"/>
</dbReference>
<evidence type="ECO:0000313" key="5">
    <source>
        <dbReference type="Proteomes" id="UP000270094"/>
    </source>
</evidence>
<dbReference type="PANTHER" id="PTHR10784">
    <property type="entry name" value="TRANSLATION INITIATION FACTOR 6"/>
    <property type="match status" value="1"/>
</dbReference>
<dbReference type="HAMAP" id="MF_00032">
    <property type="entry name" value="eIF_6"/>
    <property type="match status" value="1"/>
</dbReference>
<comment type="subcellular location">
    <subcellularLocation>
        <location evidence="3">Cytoplasm</location>
    </subcellularLocation>
    <subcellularLocation>
        <location evidence="3">Nucleus</location>
        <location evidence="3">Nucleolus</location>
    </subcellularLocation>
    <text evidence="3">Shuttles between cytoplasm and nucleus/nucleolus.</text>
</comment>
<organism evidence="4 5">
    <name type="scientific">Strongylus vulgaris</name>
    <name type="common">Blood worm</name>
    <dbReference type="NCBI Taxonomy" id="40348"/>
    <lineage>
        <taxon>Eukaryota</taxon>
        <taxon>Metazoa</taxon>
        <taxon>Ecdysozoa</taxon>
        <taxon>Nematoda</taxon>
        <taxon>Chromadorea</taxon>
        <taxon>Rhabditida</taxon>
        <taxon>Rhabditina</taxon>
        <taxon>Rhabditomorpha</taxon>
        <taxon>Strongyloidea</taxon>
        <taxon>Strongylidae</taxon>
        <taxon>Strongylus</taxon>
    </lineage>
</organism>
<dbReference type="InterPro" id="IPR002769">
    <property type="entry name" value="eIF6"/>
</dbReference>
<protein>
    <recommendedName>
        <fullName evidence="3">Eukaryotic translation initiation factor 6</fullName>
        <shortName evidence="3">eIF-6</shortName>
    </recommendedName>
</protein>
<dbReference type="GO" id="GO:0043023">
    <property type="term" value="F:ribosomal large subunit binding"/>
    <property type="evidence" value="ECO:0007669"/>
    <property type="project" value="UniProtKB-UniRule"/>
</dbReference>
<keyword evidence="3" id="KW-0539">Nucleus</keyword>
<dbReference type="GO" id="GO:0003743">
    <property type="term" value="F:translation initiation factor activity"/>
    <property type="evidence" value="ECO:0007669"/>
    <property type="project" value="UniProtKB-UniRule"/>
</dbReference>
<dbReference type="SUPFAM" id="SSF55909">
    <property type="entry name" value="Pentein"/>
    <property type="match status" value="2"/>
</dbReference>
<dbReference type="GO" id="GO:0042273">
    <property type="term" value="P:ribosomal large subunit biogenesis"/>
    <property type="evidence" value="ECO:0007669"/>
    <property type="project" value="UniProtKB-UniRule"/>
</dbReference>
<dbReference type="OrthoDB" id="4155914at2759"/>
<dbReference type="CDD" id="cd00527">
    <property type="entry name" value="IF6"/>
    <property type="match status" value="1"/>
</dbReference>
<dbReference type="Proteomes" id="UP000270094">
    <property type="component" value="Unassembled WGS sequence"/>
</dbReference>
<accession>A0A3P7LMT6</accession>
<name>A0A3P7LMT6_STRVU</name>
<gene>
    <name evidence="3" type="primary">EIF6</name>
    <name evidence="4" type="ORF">SVUK_LOCUS15516</name>
</gene>
<dbReference type="GO" id="GO:0005737">
    <property type="term" value="C:cytoplasm"/>
    <property type="evidence" value="ECO:0007669"/>
    <property type="project" value="UniProtKB-SubCell"/>
</dbReference>
<dbReference type="EMBL" id="UYYB01108890">
    <property type="protein sequence ID" value="VDM80518.1"/>
    <property type="molecule type" value="Genomic_DNA"/>
</dbReference>
<keyword evidence="3" id="KW-0690">Ribosome biogenesis</keyword>
<keyword evidence="3" id="KW-0963">Cytoplasm</keyword>
<sequence>MALRVDYEGSNDVGVFCTLTNSYCLVGIGGTQNFYSTVEAELADVIPVVHTSISSTRIVGRVTVGNRHGLLVPNGTTDQELQHLRNSLPDERHISSYQVKVRRVDERLSALGNVIACNDHVAIVHAEISQETEEALVDALKVEVFRVSLGQNALLMFKSSKGFPVNNYVTVFTHYLFETDKSFLSLQPENTLSALLVCKSKQLNTPVPARHQCGKVGSYSALSSQGCLVAARTPPETQRELAALLQVPVVAGTVNRGSELIGAGMCVNDWVAFCGEETWASSYSGLDTTSTELSVVESIFKLGDHGQPAAISTQLRDTLIESLL</sequence>
<comment type="subunit">
    <text evidence="3">Monomer. Associates with the 60S ribosomal subunit.</text>
</comment>
<evidence type="ECO:0000256" key="3">
    <source>
        <dbReference type="HAMAP-Rule" id="MF_03132"/>
    </source>
</evidence>
<dbReference type="Gene3D" id="3.75.10.10">
    <property type="entry name" value="L-arginine/glycine Amidinotransferase, Chain A"/>
    <property type="match status" value="2"/>
</dbReference>
<comment type="function">
    <text evidence="3">Binds to the 60S ribosomal subunit and prevents its association with the 40S ribosomal subunit to form the 80S initiation complex in the cytoplasm. May also be involved in ribosome biogenesis.</text>
</comment>
<dbReference type="GO" id="GO:0005730">
    <property type="term" value="C:nucleolus"/>
    <property type="evidence" value="ECO:0007669"/>
    <property type="project" value="UniProtKB-SubCell"/>
</dbReference>
<evidence type="ECO:0000313" key="4">
    <source>
        <dbReference type="EMBL" id="VDM80518.1"/>
    </source>
</evidence>
<keyword evidence="1 3" id="KW-0396">Initiation factor</keyword>
<comment type="similarity">
    <text evidence="3">Belongs to the eIF-6 family.</text>
</comment>
<evidence type="ECO:0000256" key="2">
    <source>
        <dbReference type="ARBA" id="ARBA00022917"/>
    </source>
</evidence>
<proteinExistence type="inferred from homology"/>
<dbReference type="SMART" id="SM00654">
    <property type="entry name" value="eIF6"/>
    <property type="match status" value="1"/>
</dbReference>
<dbReference type="Pfam" id="PF01912">
    <property type="entry name" value="eIF-6"/>
    <property type="match status" value="2"/>
</dbReference>
<reference evidence="4 5" key="1">
    <citation type="submission" date="2018-11" db="EMBL/GenBank/DDBJ databases">
        <authorList>
            <consortium name="Pathogen Informatics"/>
        </authorList>
    </citation>
    <scope>NUCLEOTIDE SEQUENCE [LARGE SCALE GENOMIC DNA]</scope>
</reference>